<gene>
    <name evidence="1" type="ORF">POCTA_138.1.T1940018</name>
</gene>
<reference evidence="1" key="1">
    <citation type="submission" date="2021-01" db="EMBL/GenBank/DDBJ databases">
        <authorList>
            <consortium name="Genoscope - CEA"/>
            <person name="William W."/>
        </authorList>
    </citation>
    <scope>NUCLEOTIDE SEQUENCE</scope>
</reference>
<sequence>MKIKLLFILMGMVIMYMILSQNKLLAKDKLLRMQNISIKYTHKPYVSLIQKILFNFVKYLFLRQNIATQKSDKQAKKALAQKSKNNSNNVRYLISQDQENHYSKIVSATLLLESSSLNYRDEIQFDLNPVFEYHYPIQLIMKNCIIGRLTKKRQLFMDKTLKLDRQKSYQLNHIQSKMHSKLFILRQTYLSHQQTLLTGYINIQLLYGSIIMMVFRSQPFLQLIQDLIIMVKNGYLNQNVFQLK</sequence>
<protein>
    <submittedName>
        <fullName evidence="1">Uncharacterized protein</fullName>
    </submittedName>
</protein>
<dbReference type="Proteomes" id="UP000683925">
    <property type="component" value="Unassembled WGS sequence"/>
</dbReference>
<evidence type="ECO:0000313" key="2">
    <source>
        <dbReference type="Proteomes" id="UP000683925"/>
    </source>
</evidence>
<comment type="caution">
    <text evidence="1">The sequence shown here is derived from an EMBL/GenBank/DDBJ whole genome shotgun (WGS) entry which is preliminary data.</text>
</comment>
<dbReference type="OMA" id="CHFVIRI"/>
<keyword evidence="2" id="KW-1185">Reference proteome</keyword>
<organism evidence="1 2">
    <name type="scientific">Paramecium octaurelia</name>
    <dbReference type="NCBI Taxonomy" id="43137"/>
    <lineage>
        <taxon>Eukaryota</taxon>
        <taxon>Sar</taxon>
        <taxon>Alveolata</taxon>
        <taxon>Ciliophora</taxon>
        <taxon>Intramacronucleata</taxon>
        <taxon>Oligohymenophorea</taxon>
        <taxon>Peniculida</taxon>
        <taxon>Parameciidae</taxon>
        <taxon>Paramecium</taxon>
    </lineage>
</organism>
<proteinExistence type="predicted"/>
<name>A0A8S1YS77_PAROT</name>
<dbReference type="EMBL" id="CAJJDP010000198">
    <property type="protein sequence ID" value="CAD8214914.1"/>
    <property type="molecule type" value="Genomic_DNA"/>
</dbReference>
<accession>A0A8S1YS77</accession>
<evidence type="ECO:0000313" key="1">
    <source>
        <dbReference type="EMBL" id="CAD8214914.1"/>
    </source>
</evidence>
<dbReference type="AlphaFoldDB" id="A0A8S1YS77"/>